<protein>
    <submittedName>
        <fullName evidence="2">Methyltransferase domain-containing protein</fullName>
    </submittedName>
</protein>
<proteinExistence type="predicted"/>
<dbReference type="AlphaFoldDB" id="A0A3A4NC87"/>
<dbReference type="PANTHER" id="PTHR43861">
    <property type="entry name" value="TRANS-ACONITATE 2-METHYLTRANSFERASE-RELATED"/>
    <property type="match status" value="1"/>
</dbReference>
<organism evidence="2 3">
    <name type="scientific">Abyssobacteria bacterium (strain SURF_5)</name>
    <dbReference type="NCBI Taxonomy" id="2093360"/>
    <lineage>
        <taxon>Bacteria</taxon>
        <taxon>Pseudomonadati</taxon>
        <taxon>Candidatus Hydrogenedentota</taxon>
        <taxon>Candidatus Abyssobacteria</taxon>
    </lineage>
</organism>
<evidence type="ECO:0000259" key="1">
    <source>
        <dbReference type="Pfam" id="PF13847"/>
    </source>
</evidence>
<dbReference type="PANTHER" id="PTHR43861:SF1">
    <property type="entry name" value="TRANS-ACONITATE 2-METHYLTRANSFERASE"/>
    <property type="match status" value="1"/>
</dbReference>
<comment type="caution">
    <text evidence="2">The sequence shown here is derived from an EMBL/GenBank/DDBJ whole genome shotgun (WGS) entry which is preliminary data.</text>
</comment>
<evidence type="ECO:0000313" key="2">
    <source>
        <dbReference type="EMBL" id="RJP16205.1"/>
    </source>
</evidence>
<evidence type="ECO:0000313" key="3">
    <source>
        <dbReference type="Proteomes" id="UP000265882"/>
    </source>
</evidence>
<feature type="domain" description="Methyltransferase" evidence="1">
    <location>
        <begin position="80"/>
        <end position="188"/>
    </location>
</feature>
<reference evidence="2 3" key="1">
    <citation type="journal article" date="2017" name="ISME J.">
        <title>Energy and carbon metabolisms in a deep terrestrial subsurface fluid microbial community.</title>
        <authorList>
            <person name="Momper L."/>
            <person name="Jungbluth S.P."/>
            <person name="Lee M.D."/>
            <person name="Amend J.P."/>
        </authorList>
    </citation>
    <scope>NUCLEOTIDE SEQUENCE [LARGE SCALE GENOMIC DNA]</scope>
    <source>
        <strain evidence="2">SURF_5</strain>
    </source>
</reference>
<dbReference type="GO" id="GO:0032259">
    <property type="term" value="P:methylation"/>
    <property type="evidence" value="ECO:0007669"/>
    <property type="project" value="UniProtKB-KW"/>
</dbReference>
<dbReference type="CDD" id="cd02440">
    <property type="entry name" value="AdoMet_MTases"/>
    <property type="match status" value="1"/>
</dbReference>
<dbReference type="InterPro" id="IPR029063">
    <property type="entry name" value="SAM-dependent_MTases_sf"/>
</dbReference>
<name>A0A3A4NC87_ABYX5</name>
<dbReference type="SUPFAM" id="SSF53335">
    <property type="entry name" value="S-adenosyl-L-methionine-dependent methyltransferases"/>
    <property type="match status" value="1"/>
</dbReference>
<dbReference type="Proteomes" id="UP000265882">
    <property type="component" value="Unassembled WGS sequence"/>
</dbReference>
<sequence>MSSFSGKTTSITKGYGANEWLLVKKPKGQEGHLAIPTKKEIINLYRKRGKRYDFTANLYYLLGFREYAYRKRAVEELGLTQGDTVVEIGCGTGLNFPFLQQKIGPNGKIIGVDLTDAMLAQARKRAEKNGWKNVELVQQDASTFSFPSGVDGIISTFALTLVPGFEQVIRNGCHGLKPGKKWVVLDFKLPSGRLSALVPLAIFITKPFAVTKELAERHPWEAIEKYCKNVRMTELYFGFAYISSGERGDDGC</sequence>
<dbReference type="Pfam" id="PF13847">
    <property type="entry name" value="Methyltransf_31"/>
    <property type="match status" value="1"/>
</dbReference>
<dbReference type="EMBL" id="QZKU01000128">
    <property type="protein sequence ID" value="RJP16205.1"/>
    <property type="molecule type" value="Genomic_DNA"/>
</dbReference>
<keyword evidence="2" id="KW-0489">Methyltransferase</keyword>
<accession>A0A3A4NC87</accession>
<dbReference type="Gene3D" id="3.40.50.150">
    <property type="entry name" value="Vaccinia Virus protein VP39"/>
    <property type="match status" value="1"/>
</dbReference>
<gene>
    <name evidence="2" type="ORF">C4520_18700</name>
</gene>
<keyword evidence="2" id="KW-0808">Transferase</keyword>
<dbReference type="InterPro" id="IPR025714">
    <property type="entry name" value="Methyltranfer_dom"/>
</dbReference>
<dbReference type="GO" id="GO:0008168">
    <property type="term" value="F:methyltransferase activity"/>
    <property type="evidence" value="ECO:0007669"/>
    <property type="project" value="UniProtKB-KW"/>
</dbReference>